<accession>A0AAV8YHN5</accession>
<dbReference type="AlphaFoldDB" id="A0AAV8YHN5"/>
<evidence type="ECO:0000313" key="2">
    <source>
        <dbReference type="Proteomes" id="UP001162162"/>
    </source>
</evidence>
<gene>
    <name evidence="1" type="ORF">NQ318_003686</name>
</gene>
<feature type="non-terminal residue" evidence="1">
    <location>
        <position position="1"/>
    </location>
</feature>
<sequence length="101" mass="11833">LELEEPPFDDGILVRENPVFGVYDEQGRFRKVAIPITYSRAPRDRSLSFAYGDYEYDPYSLRTDIYSKLEDLPNKSDSPLPIYDDIRRTKRKPDNFGLILL</sequence>
<name>A0AAV8YHN5_9CUCU</name>
<keyword evidence="2" id="KW-1185">Reference proteome</keyword>
<evidence type="ECO:0000313" key="1">
    <source>
        <dbReference type="EMBL" id="KAJ8950410.1"/>
    </source>
</evidence>
<dbReference type="EMBL" id="JAPWTK010000101">
    <property type="protein sequence ID" value="KAJ8950410.1"/>
    <property type="molecule type" value="Genomic_DNA"/>
</dbReference>
<comment type="caution">
    <text evidence="1">The sequence shown here is derived from an EMBL/GenBank/DDBJ whole genome shotgun (WGS) entry which is preliminary data.</text>
</comment>
<reference evidence="1" key="1">
    <citation type="journal article" date="2023" name="Insect Mol. Biol.">
        <title>Genome sequencing provides insights into the evolution of gene families encoding plant cell wall-degrading enzymes in longhorned beetles.</title>
        <authorList>
            <person name="Shin N.R."/>
            <person name="Okamura Y."/>
            <person name="Kirsch R."/>
            <person name="Pauchet Y."/>
        </authorList>
    </citation>
    <scope>NUCLEOTIDE SEQUENCE</scope>
    <source>
        <strain evidence="1">AMC_N1</strain>
    </source>
</reference>
<proteinExistence type="predicted"/>
<organism evidence="1 2">
    <name type="scientific">Aromia moschata</name>
    <dbReference type="NCBI Taxonomy" id="1265417"/>
    <lineage>
        <taxon>Eukaryota</taxon>
        <taxon>Metazoa</taxon>
        <taxon>Ecdysozoa</taxon>
        <taxon>Arthropoda</taxon>
        <taxon>Hexapoda</taxon>
        <taxon>Insecta</taxon>
        <taxon>Pterygota</taxon>
        <taxon>Neoptera</taxon>
        <taxon>Endopterygota</taxon>
        <taxon>Coleoptera</taxon>
        <taxon>Polyphaga</taxon>
        <taxon>Cucujiformia</taxon>
        <taxon>Chrysomeloidea</taxon>
        <taxon>Cerambycidae</taxon>
        <taxon>Cerambycinae</taxon>
        <taxon>Callichromatini</taxon>
        <taxon>Aromia</taxon>
    </lineage>
</organism>
<dbReference type="Proteomes" id="UP001162162">
    <property type="component" value="Unassembled WGS sequence"/>
</dbReference>
<protein>
    <submittedName>
        <fullName evidence="1">Uncharacterized protein</fullName>
    </submittedName>
</protein>